<evidence type="ECO:0000256" key="5">
    <source>
        <dbReference type="SAM" id="MobiDB-lite"/>
    </source>
</evidence>
<organism evidence="6 7">
    <name type="scientific">Chlamydomonas eustigma</name>
    <dbReference type="NCBI Taxonomy" id="1157962"/>
    <lineage>
        <taxon>Eukaryota</taxon>
        <taxon>Viridiplantae</taxon>
        <taxon>Chlorophyta</taxon>
        <taxon>core chlorophytes</taxon>
        <taxon>Chlorophyceae</taxon>
        <taxon>CS clade</taxon>
        <taxon>Chlamydomonadales</taxon>
        <taxon>Chlamydomonadaceae</taxon>
        <taxon>Chlamydomonas</taxon>
    </lineage>
</organism>
<dbReference type="EMBL" id="BEGY01000086">
    <property type="protein sequence ID" value="GAX82836.1"/>
    <property type="molecule type" value="Genomic_DNA"/>
</dbReference>
<comment type="subcellular location">
    <subcellularLocation>
        <location evidence="1">Cytoplasm</location>
        <location evidence="1">Cytoskeleton</location>
        <location evidence="1">Cilium axoneme</location>
    </subcellularLocation>
</comment>
<dbReference type="Pfam" id="PF12796">
    <property type="entry name" value="Ank_2"/>
    <property type="match status" value="2"/>
</dbReference>
<feature type="compositionally biased region" description="Polar residues" evidence="5">
    <location>
        <begin position="1766"/>
        <end position="1776"/>
    </location>
</feature>
<dbReference type="OrthoDB" id="539213at2759"/>
<dbReference type="SMART" id="SM00248">
    <property type="entry name" value="ANK"/>
    <property type="match status" value="5"/>
</dbReference>
<dbReference type="PANTHER" id="PTHR24193">
    <property type="entry name" value="ANKYRIN REPEAT PROTEIN"/>
    <property type="match status" value="1"/>
</dbReference>
<feature type="region of interest" description="Disordered" evidence="5">
    <location>
        <begin position="1755"/>
        <end position="1776"/>
    </location>
</feature>
<feature type="compositionally biased region" description="Polar residues" evidence="5">
    <location>
        <begin position="717"/>
        <end position="730"/>
    </location>
</feature>
<feature type="compositionally biased region" description="Polar residues" evidence="5">
    <location>
        <begin position="698"/>
        <end position="710"/>
    </location>
</feature>
<evidence type="ECO:0000256" key="1">
    <source>
        <dbReference type="ARBA" id="ARBA00004430"/>
    </source>
</evidence>
<name>A0A250XIK1_9CHLO</name>
<dbReference type="InterPro" id="IPR036770">
    <property type="entry name" value="Ankyrin_rpt-contain_sf"/>
</dbReference>
<feature type="repeat" description="ANK" evidence="4">
    <location>
        <begin position="1687"/>
        <end position="1719"/>
    </location>
</feature>
<feature type="compositionally biased region" description="Polar residues" evidence="5">
    <location>
        <begin position="1080"/>
        <end position="1092"/>
    </location>
</feature>
<evidence type="ECO:0000256" key="2">
    <source>
        <dbReference type="ARBA" id="ARBA00022737"/>
    </source>
</evidence>
<dbReference type="GO" id="GO:0005930">
    <property type="term" value="C:axoneme"/>
    <property type="evidence" value="ECO:0007669"/>
    <property type="project" value="UniProtKB-SubCell"/>
</dbReference>
<feature type="compositionally biased region" description="Basic and acidic residues" evidence="5">
    <location>
        <begin position="1040"/>
        <end position="1050"/>
    </location>
</feature>
<feature type="region of interest" description="Disordered" evidence="5">
    <location>
        <begin position="756"/>
        <end position="790"/>
    </location>
</feature>
<dbReference type="SUPFAM" id="SSF52047">
    <property type="entry name" value="RNI-like"/>
    <property type="match status" value="2"/>
</dbReference>
<dbReference type="InterPro" id="IPR002110">
    <property type="entry name" value="Ankyrin_rpt"/>
</dbReference>
<feature type="compositionally biased region" description="Polar residues" evidence="5">
    <location>
        <begin position="1022"/>
        <end position="1038"/>
    </location>
</feature>
<feature type="region of interest" description="Disordered" evidence="5">
    <location>
        <begin position="686"/>
        <end position="742"/>
    </location>
</feature>
<keyword evidence="7" id="KW-1185">Reference proteome</keyword>
<accession>A0A250XIK1</accession>
<evidence type="ECO:0000313" key="7">
    <source>
        <dbReference type="Proteomes" id="UP000232323"/>
    </source>
</evidence>
<feature type="region of interest" description="Disordered" evidence="5">
    <location>
        <begin position="1016"/>
        <end position="1127"/>
    </location>
</feature>
<evidence type="ECO:0000256" key="3">
    <source>
        <dbReference type="ARBA" id="ARBA00023043"/>
    </source>
</evidence>
<dbReference type="Gene3D" id="3.80.10.10">
    <property type="entry name" value="Ribonuclease Inhibitor"/>
    <property type="match status" value="3"/>
</dbReference>
<proteinExistence type="predicted"/>
<dbReference type="GO" id="GO:0045944">
    <property type="term" value="P:positive regulation of transcription by RNA polymerase II"/>
    <property type="evidence" value="ECO:0007669"/>
    <property type="project" value="TreeGrafter"/>
</dbReference>
<comment type="caution">
    <text evidence="6">The sequence shown here is derived from an EMBL/GenBank/DDBJ whole genome shotgun (WGS) entry which is preliminary data.</text>
</comment>
<dbReference type="PANTHER" id="PTHR24193:SF121">
    <property type="entry name" value="ADA2A-CONTAINING COMPLEX COMPONENT 3, ISOFORM D"/>
    <property type="match status" value="1"/>
</dbReference>
<dbReference type="PROSITE" id="PS50088">
    <property type="entry name" value="ANK_REPEAT"/>
    <property type="match status" value="2"/>
</dbReference>
<keyword evidence="2" id="KW-0677">Repeat</keyword>
<gene>
    <name evidence="6" type="ORF">CEUSTIGMA_g10262.t1</name>
</gene>
<feature type="compositionally biased region" description="Low complexity" evidence="5">
    <location>
        <begin position="877"/>
        <end position="887"/>
    </location>
</feature>
<feature type="repeat" description="ANK" evidence="4">
    <location>
        <begin position="1615"/>
        <end position="1647"/>
    </location>
</feature>
<feature type="region of interest" description="Disordered" evidence="5">
    <location>
        <begin position="852"/>
        <end position="901"/>
    </location>
</feature>
<dbReference type="Proteomes" id="UP000232323">
    <property type="component" value="Unassembled WGS sequence"/>
</dbReference>
<dbReference type="SUPFAM" id="SSF48403">
    <property type="entry name" value="Ankyrin repeat"/>
    <property type="match status" value="1"/>
</dbReference>
<protein>
    <submittedName>
        <fullName evidence="6">Uncharacterized protein</fullName>
    </submittedName>
</protein>
<dbReference type="GO" id="GO:0000976">
    <property type="term" value="F:transcription cis-regulatory region binding"/>
    <property type="evidence" value="ECO:0007669"/>
    <property type="project" value="TreeGrafter"/>
</dbReference>
<evidence type="ECO:0000313" key="6">
    <source>
        <dbReference type="EMBL" id="GAX82836.1"/>
    </source>
</evidence>
<evidence type="ECO:0000256" key="4">
    <source>
        <dbReference type="PROSITE-ProRule" id="PRU00023"/>
    </source>
</evidence>
<dbReference type="GO" id="GO:0005634">
    <property type="term" value="C:nucleus"/>
    <property type="evidence" value="ECO:0007669"/>
    <property type="project" value="TreeGrafter"/>
</dbReference>
<dbReference type="PROSITE" id="PS50297">
    <property type="entry name" value="ANK_REP_REGION"/>
    <property type="match status" value="2"/>
</dbReference>
<dbReference type="InterPro" id="IPR050663">
    <property type="entry name" value="Ankyrin-SOCS_Box"/>
</dbReference>
<sequence>MLLLCTPKSVSELFDRDSLCHKDVKWASESGCPIVPIVHKSYRGVSPFLSSHEVATDESGFLIFHEHEVKSLFKQTPLFHYTDSEDGLNLMMNEMCIRMGWSHDAQIMEEGGGGDDAHTSPNLGLSDLKDLLHNIGASATSRTAILSAAPKGLGIKSVHELRGVPRSGLQGAPCALPDSQYLSLCRTLQAWPRLSTMPRWLRSSDPALQQVLLSLLESIPCPGTISQRLPTVAGGSIQGIQSYHDSHRLDLSALGAAGKVGKVGAAAVAGLLTELKAVQSMEPQQNDLSPSYISSPMVTTISLHGCGLDAASACLVLNAALGLRGLRDIDLGGNMLAGKGQSLESRVKVAEELGDLLGKCGGLTHVGLAGIGYSDKMCSALLMKIARNHGSITHVDLCGNFLGPHTIRAFAFLNLRAAKLSDVILLGSDESLSLAAVKSLYQPASKQLEHADLSHCGLGFHFSRALKETQSVEEGRPVRVPPHFLDLTGNNLLKDRDATTALCDALMAGSLKDCQGLLLAWNCGALQEGYLVVSALRKSSLSVLTTLDLSGTRLSGPACSLLAKHAMPALPALTQLKVEECGLNSRDMSLLVAAAQPLPLSVLKVLERAVQTALEHREKGYVAPHHTTLEDQSTFNTLPSALVNLEDQSTFNTLPSALVNFLLGQNFNTSLEPLIATQLASDSSSTTHLQGQHYRPMTSGSFQAQPSSNMGALAGNSARSLSASTQQQGAGTRGSRGFNPAGSSLLPSIFNKSSLSPAGGSKASGAGAAAPRSSSYGKQQRAAPAAAIAARRSPPRLTLDLPHEPAYHPFTGLSSTHNRGVTLTGIYAQLHIMGAKVAATTNAALYDSIGVTAPPGQMPKSVPAPPRGVMASRKRGQSPASSPSSSPQGGGSPPHTVFSHLPSPHVLATTATQSAVHPLLEVLLNHPLLRDILISARAAFADQALDNTAVLAGFTQQVALLQNHPTSCCLQALSMGRNKLDLGEIPGRPASAAAAAEMEAINWLYQGGRPVTPEVHHRWSAAGSNRSRSTSPQGNIRVSSPERAKGDQAKANKQAAVQDSGFRNPSLDDRSSPSGLLVGQISSSARHPSGTDSALPEGTKVQRGGTPSTPATVWGSSSWTSNPRSPNAGSMLFAATPIYNTHHTRLPPEERPGAAAALGAALGFAMCQGQLKHLSMPGTLTDSTALIALGLNSIHARQLVEGRACSSSSSEADALSSTPSISGVVTGRVQHRGKVHAVTLQHAAFPSGGLQSLDLYDCGLSARHGLGLSLLLVAAGSGLRQLVLDYNILSQALIRTGLKPALGTGRACPNLTRITANHALRDVAAATELMELAGSCVNLETLCLSSCPLDSVVIRSLASCFKGWNRIKSVVLGGVIASSPIGPPSLSFLAQMIAGSTLSFLSLPGIGLKDADVKGLSKVISTCATLNQLDLSSNDLTAAGGRYLIDAITTRLEEGLPRLVLDVTANAIPVTLLSKINERSEAAAWSGEALPVVPQLSALSQWMGRSRPNGYGAQLGLPLLPEELPVLRPLVRMPQSRHVVPVEELGELGGKGGKMESRSKEEDRELARQLLESASTPFKQPEEAEVIVAKCRALLESGAYADSRELPGDENSEHEQWTPLMHAANTGNAKLVHLLLEKGADINAKTEEGWTAMLVASKCGNLEVCKELLGHASKPNMQSRVVLRNQDDLTALHLAAQAGNADTVSLLIKHGADLNAEDRSGCSVPLAAAAAGHWEVLKVVLGSRGLSKDSINAQARMPTANKDNQEGLQQGSKSQKIQIPEDDFDVSALYLAAEKGVDASCKLLIEKGAHFDMHEKEQLEGLFSRIVERKQWSILRLILTSSVCQSSNVVDALNVRVESEELGLRWGTIPLVLVVAMNNQEELCNLMMQTGVDMNAMSTVGSNDT</sequence>
<dbReference type="InterPro" id="IPR032675">
    <property type="entry name" value="LRR_dom_sf"/>
</dbReference>
<dbReference type="Gene3D" id="1.25.40.20">
    <property type="entry name" value="Ankyrin repeat-containing domain"/>
    <property type="match status" value="3"/>
</dbReference>
<feature type="compositionally biased region" description="Polar residues" evidence="5">
    <location>
        <begin position="1105"/>
        <end position="1127"/>
    </location>
</feature>
<reference evidence="6 7" key="1">
    <citation type="submission" date="2017-08" db="EMBL/GenBank/DDBJ databases">
        <title>Acidophilic green algal genome provides insights into adaptation to an acidic environment.</title>
        <authorList>
            <person name="Hirooka S."/>
            <person name="Hirose Y."/>
            <person name="Kanesaki Y."/>
            <person name="Higuchi S."/>
            <person name="Fujiwara T."/>
            <person name="Onuma R."/>
            <person name="Era A."/>
            <person name="Ohbayashi R."/>
            <person name="Uzuka A."/>
            <person name="Nozaki H."/>
            <person name="Yoshikawa H."/>
            <person name="Miyagishima S.Y."/>
        </authorList>
    </citation>
    <scope>NUCLEOTIDE SEQUENCE [LARGE SCALE GENOMIC DNA]</scope>
    <source>
        <strain evidence="6 7">NIES-2499</strain>
    </source>
</reference>
<dbReference type="STRING" id="1157962.A0A250XIK1"/>
<keyword evidence="3 4" id="KW-0040">ANK repeat</keyword>